<dbReference type="PROSITE" id="PS51898">
    <property type="entry name" value="TYR_RECOMBINASE"/>
    <property type="match status" value="1"/>
</dbReference>
<evidence type="ECO:0000259" key="5">
    <source>
        <dbReference type="PROSITE" id="PS51898"/>
    </source>
</evidence>
<dbReference type="AlphaFoldDB" id="A0A7H8N945"/>
<evidence type="ECO:0000256" key="1">
    <source>
        <dbReference type="ARBA" id="ARBA00022908"/>
    </source>
</evidence>
<organism evidence="7 8">
    <name type="scientific">Streptomyces buecherae</name>
    <dbReference type="NCBI Taxonomy" id="2763006"/>
    <lineage>
        <taxon>Bacteria</taxon>
        <taxon>Bacillati</taxon>
        <taxon>Actinomycetota</taxon>
        <taxon>Actinomycetes</taxon>
        <taxon>Kitasatosporales</taxon>
        <taxon>Streptomycetaceae</taxon>
        <taxon>Streptomyces</taxon>
    </lineage>
</organism>
<dbReference type="PANTHER" id="PTHR30349">
    <property type="entry name" value="PHAGE INTEGRASE-RELATED"/>
    <property type="match status" value="1"/>
</dbReference>
<sequence>MTQPKRSKRPDGASTIYFGADGYWHGRVTVGIRDDGRPDRRHVMSKVSEAEVIKKVRKLESQRDSGKVHKVGKVWTLKAWLLHWVEEIAKPSVRDSTYSGYEVDVRVHLIPGLGAHRLEKLEPEHLERFYSKMLAAGSKPATAHHVHRTLKTALNHALRRGHVTRNVAMLAAAPKVEEEDIEPYDVEEVQRLLVEAAKLPNSARWSVALALGLRQGEALGLRWSDVDFAAGVIRVRKNRLRPKYVHGPGCGGECGRKAGYCKQRVRRNEDTANTKSRAGRRVIGLPDALARLLQLHKEGQERDRRRAAGEWRETGFVFTSPIGEPLVPSTDYDAWKGLLAAAKVRDGRLHDARHTAATVLLILGVPERVVMQIMGWSSTAMAARYQHVSGGILRDVAERVGGLIWEVAKEEGGALGGPEATG</sequence>
<evidence type="ECO:0000256" key="3">
    <source>
        <dbReference type="ARBA" id="ARBA00023172"/>
    </source>
</evidence>
<dbReference type="SUPFAM" id="SSF56349">
    <property type="entry name" value="DNA breaking-rejoining enzymes"/>
    <property type="match status" value="1"/>
</dbReference>
<dbReference type="Pfam" id="PF14659">
    <property type="entry name" value="Phage_int_SAM_3"/>
    <property type="match status" value="1"/>
</dbReference>
<dbReference type="InterPro" id="IPR050090">
    <property type="entry name" value="Tyrosine_recombinase_XerCD"/>
</dbReference>
<keyword evidence="2 4" id="KW-0238">DNA-binding</keyword>
<evidence type="ECO:0000313" key="7">
    <source>
        <dbReference type="EMBL" id="QKW50943.1"/>
    </source>
</evidence>
<feature type="domain" description="Core-binding (CB)" evidence="6">
    <location>
        <begin position="75"/>
        <end position="158"/>
    </location>
</feature>
<dbReference type="PANTHER" id="PTHR30349:SF91">
    <property type="entry name" value="INTA PROTEIN"/>
    <property type="match status" value="1"/>
</dbReference>
<feature type="domain" description="Tyr recombinase" evidence="5">
    <location>
        <begin position="179"/>
        <end position="398"/>
    </location>
</feature>
<dbReference type="InterPro" id="IPR013762">
    <property type="entry name" value="Integrase-like_cat_sf"/>
</dbReference>
<dbReference type="InterPro" id="IPR044068">
    <property type="entry name" value="CB"/>
</dbReference>
<keyword evidence="8" id="KW-1185">Reference proteome</keyword>
<reference evidence="7 8" key="1">
    <citation type="submission" date="2020-06" db="EMBL/GenBank/DDBJ databases">
        <title>Genome mining for natural products.</title>
        <authorList>
            <person name="Zhang B."/>
            <person name="Shi J."/>
            <person name="Ge H."/>
        </authorList>
    </citation>
    <scope>NUCLEOTIDE SEQUENCE [LARGE SCALE GENOMIC DNA]</scope>
    <source>
        <strain evidence="7 8">NA00687</strain>
    </source>
</reference>
<dbReference type="PROSITE" id="PS51900">
    <property type="entry name" value="CB"/>
    <property type="match status" value="1"/>
</dbReference>
<keyword evidence="3" id="KW-0233">DNA recombination</keyword>
<dbReference type="GO" id="GO:0003677">
    <property type="term" value="F:DNA binding"/>
    <property type="evidence" value="ECO:0007669"/>
    <property type="project" value="UniProtKB-UniRule"/>
</dbReference>
<dbReference type="Pfam" id="PF00589">
    <property type="entry name" value="Phage_integrase"/>
    <property type="match status" value="1"/>
</dbReference>
<dbReference type="Gene3D" id="1.10.150.130">
    <property type="match status" value="1"/>
</dbReference>
<dbReference type="Proteomes" id="UP000509303">
    <property type="component" value="Chromosome"/>
</dbReference>
<proteinExistence type="predicted"/>
<evidence type="ECO:0000256" key="2">
    <source>
        <dbReference type="ARBA" id="ARBA00023125"/>
    </source>
</evidence>
<gene>
    <name evidence="7" type="ORF">HUT08_16970</name>
</gene>
<evidence type="ECO:0000313" key="8">
    <source>
        <dbReference type="Proteomes" id="UP000509303"/>
    </source>
</evidence>
<dbReference type="InterPro" id="IPR011010">
    <property type="entry name" value="DNA_brk_join_enz"/>
</dbReference>
<dbReference type="InterPro" id="IPR002104">
    <property type="entry name" value="Integrase_catalytic"/>
</dbReference>
<dbReference type="InterPro" id="IPR010998">
    <property type="entry name" value="Integrase_recombinase_N"/>
</dbReference>
<dbReference type="InterPro" id="IPR004107">
    <property type="entry name" value="Integrase_SAM-like_N"/>
</dbReference>
<name>A0A7H8N945_9ACTN</name>
<dbReference type="GO" id="GO:0006310">
    <property type="term" value="P:DNA recombination"/>
    <property type="evidence" value="ECO:0007669"/>
    <property type="project" value="UniProtKB-KW"/>
</dbReference>
<dbReference type="GO" id="GO:0015074">
    <property type="term" value="P:DNA integration"/>
    <property type="evidence" value="ECO:0007669"/>
    <property type="project" value="UniProtKB-KW"/>
</dbReference>
<keyword evidence="1" id="KW-0229">DNA integration</keyword>
<evidence type="ECO:0000259" key="6">
    <source>
        <dbReference type="PROSITE" id="PS51900"/>
    </source>
</evidence>
<dbReference type="Gene3D" id="1.10.443.10">
    <property type="entry name" value="Intergrase catalytic core"/>
    <property type="match status" value="1"/>
</dbReference>
<evidence type="ECO:0000256" key="4">
    <source>
        <dbReference type="PROSITE-ProRule" id="PRU01248"/>
    </source>
</evidence>
<accession>A0A7H8N945</accession>
<protein>
    <submittedName>
        <fullName evidence="7">Site-specific integrase</fullName>
    </submittedName>
</protein>
<dbReference type="EMBL" id="CP054929">
    <property type="protein sequence ID" value="QKW50943.1"/>
    <property type="molecule type" value="Genomic_DNA"/>
</dbReference>
<dbReference type="CDD" id="cd01189">
    <property type="entry name" value="INT_ICEBs1_C_like"/>
    <property type="match status" value="1"/>
</dbReference>
<dbReference type="RefSeq" id="WP_176162667.1">
    <property type="nucleotide sequence ID" value="NZ_CP054929.1"/>
</dbReference>